<evidence type="ECO:0000313" key="10">
    <source>
        <dbReference type="Proteomes" id="UP000323386"/>
    </source>
</evidence>
<feature type="transmembrane region" description="Helical" evidence="7">
    <location>
        <begin position="200"/>
        <end position="222"/>
    </location>
</feature>
<feature type="transmembrane region" description="Helical" evidence="7">
    <location>
        <begin position="264"/>
        <end position="282"/>
    </location>
</feature>
<feature type="domain" description="Amino acid permease/ SLC12A" evidence="8">
    <location>
        <begin position="64"/>
        <end position="523"/>
    </location>
</feature>
<feature type="transmembrane region" description="Helical" evidence="7">
    <location>
        <begin position="64"/>
        <end position="85"/>
    </location>
</feature>
<dbReference type="FunFam" id="1.20.1740.10:FF:000001">
    <property type="entry name" value="Amino acid permease"/>
    <property type="match status" value="1"/>
</dbReference>
<feature type="transmembrane region" description="Helical" evidence="7">
    <location>
        <begin position="353"/>
        <end position="375"/>
    </location>
</feature>
<keyword evidence="3 7" id="KW-0812">Transmembrane</keyword>
<dbReference type="EMBL" id="OOIP01000028">
    <property type="protein sequence ID" value="SPO41477.1"/>
    <property type="molecule type" value="Genomic_DNA"/>
</dbReference>
<feature type="transmembrane region" description="Helical" evidence="7">
    <location>
        <begin position="470"/>
        <end position="491"/>
    </location>
</feature>
<dbReference type="PANTHER" id="PTHR43341">
    <property type="entry name" value="AMINO ACID PERMEASE"/>
    <property type="match status" value="1"/>
</dbReference>
<feature type="transmembrane region" description="Helical" evidence="7">
    <location>
        <begin position="421"/>
        <end position="445"/>
    </location>
</feature>
<gene>
    <name evidence="9" type="ORF">PSFLO_06959</name>
</gene>
<dbReference type="Gene3D" id="1.20.1740.10">
    <property type="entry name" value="Amino acid/polyamine transporter I"/>
    <property type="match status" value="1"/>
</dbReference>
<dbReference type="OrthoDB" id="10062876at2759"/>
<feature type="transmembrane region" description="Helical" evidence="7">
    <location>
        <begin position="91"/>
        <end position="112"/>
    </location>
</feature>
<feature type="transmembrane region" description="Helical" evidence="7">
    <location>
        <begin position="396"/>
        <end position="415"/>
    </location>
</feature>
<evidence type="ECO:0000256" key="7">
    <source>
        <dbReference type="SAM" id="Phobius"/>
    </source>
</evidence>
<sequence length="590" mass="63443">MSASRPSYDEGTSAKEANEKGSSASATELEYVDEAAAGATPPTARANLNGTEGRLHRRITPGQISMIALGGSIGTGLTIGTGGGLATSGPVSLTLGFLFMGIICYAVMAALAEMGTYMPHDRGFPGYATQFVSPELGFAVGWAYYLKYTLAQANNLNAAAYIIEFWSPGVNGGVWIAICLCLMVTINYFGAKSFGRVEYLLGWVKVATMAMLICINIVLFFGGGPTHDRIGFRNWTNGTAFLEFKAKGAAGRFLGFWQALGSGLYAYMGTELLSIAVGEAANPRKAVPSAIKKTVFRITFFYIFNVALLGLVVPARDPLLRAANKAKLSATASPFVVALEIAKIKGLPHLLNALFLFFVVSAAISDQYIAIRTLYSLSATGQAPAVFSRTNRRGMPMWSLLASSLISCVAFINVASGGAKLFKYFVSSLTIIAALAWISILTTYLRFHHCLRVQNVSRATLPYRAPLQPYLSWVALSVTALVMISRGWVAFVPWDHVTFILTYIGLAWFLVMLVAYKLVMRSKIVPARLVDLTPPELIDDYAQDDDDNGAGQDGGAGRALTRALPAKAATLARRVLHRKGQGEKTDPAVL</sequence>
<feature type="region of interest" description="Disordered" evidence="6">
    <location>
        <begin position="1"/>
        <end position="27"/>
    </location>
</feature>
<proteinExistence type="predicted"/>
<reference evidence="9 10" key="1">
    <citation type="submission" date="2018-03" db="EMBL/GenBank/DDBJ databases">
        <authorList>
            <person name="Guldener U."/>
        </authorList>
    </citation>
    <scope>NUCLEOTIDE SEQUENCE [LARGE SCALE GENOMIC DNA]</scope>
    <source>
        <strain evidence="9 10">DAOM196992</strain>
    </source>
</reference>
<keyword evidence="2" id="KW-0813">Transport</keyword>
<feature type="transmembrane region" description="Helical" evidence="7">
    <location>
        <begin position="124"/>
        <end position="145"/>
    </location>
</feature>
<organism evidence="9 10">
    <name type="scientific">Pseudozyma flocculosa</name>
    <dbReference type="NCBI Taxonomy" id="84751"/>
    <lineage>
        <taxon>Eukaryota</taxon>
        <taxon>Fungi</taxon>
        <taxon>Dikarya</taxon>
        <taxon>Basidiomycota</taxon>
        <taxon>Ustilaginomycotina</taxon>
        <taxon>Ustilaginomycetes</taxon>
        <taxon>Ustilaginales</taxon>
        <taxon>Ustilaginaceae</taxon>
        <taxon>Pseudozyma</taxon>
    </lineage>
</organism>
<evidence type="ECO:0000256" key="5">
    <source>
        <dbReference type="ARBA" id="ARBA00023136"/>
    </source>
</evidence>
<keyword evidence="10" id="KW-1185">Reference proteome</keyword>
<accession>A0A5C3FCW8</accession>
<feature type="transmembrane region" description="Helical" evidence="7">
    <location>
        <begin position="165"/>
        <end position="188"/>
    </location>
</feature>
<evidence type="ECO:0000259" key="8">
    <source>
        <dbReference type="Pfam" id="PF00324"/>
    </source>
</evidence>
<dbReference type="AlphaFoldDB" id="A0A5C3FCW8"/>
<evidence type="ECO:0000313" key="9">
    <source>
        <dbReference type="EMBL" id="SPO41477.1"/>
    </source>
</evidence>
<evidence type="ECO:0000256" key="2">
    <source>
        <dbReference type="ARBA" id="ARBA00022448"/>
    </source>
</evidence>
<feature type="transmembrane region" description="Helical" evidence="7">
    <location>
        <begin position="497"/>
        <end position="519"/>
    </location>
</feature>
<name>A0A5C3FCW8_9BASI</name>
<evidence type="ECO:0000256" key="1">
    <source>
        <dbReference type="ARBA" id="ARBA00004141"/>
    </source>
</evidence>
<dbReference type="Pfam" id="PF00324">
    <property type="entry name" value="AA_permease"/>
    <property type="match status" value="1"/>
</dbReference>
<evidence type="ECO:0000256" key="3">
    <source>
        <dbReference type="ARBA" id="ARBA00022692"/>
    </source>
</evidence>
<dbReference type="InterPro" id="IPR004841">
    <property type="entry name" value="AA-permease/SLC12A_dom"/>
</dbReference>
<dbReference type="GO" id="GO:0016020">
    <property type="term" value="C:membrane"/>
    <property type="evidence" value="ECO:0007669"/>
    <property type="project" value="UniProtKB-SubCell"/>
</dbReference>
<dbReference type="InterPro" id="IPR050524">
    <property type="entry name" value="APC_YAT"/>
</dbReference>
<dbReference type="Proteomes" id="UP000323386">
    <property type="component" value="Unassembled WGS sequence"/>
</dbReference>
<protein>
    <submittedName>
        <fullName evidence="9">Related to DIP5 - Glutamate and aspartate permease - able to mediate transport of other amino acids</fullName>
    </submittedName>
</protein>
<feature type="transmembrane region" description="Helical" evidence="7">
    <location>
        <begin position="294"/>
        <end position="313"/>
    </location>
</feature>
<keyword evidence="5 7" id="KW-0472">Membrane</keyword>
<comment type="subcellular location">
    <subcellularLocation>
        <location evidence="1">Membrane</location>
        <topology evidence="1">Multi-pass membrane protein</topology>
    </subcellularLocation>
</comment>
<dbReference type="PANTHER" id="PTHR43341:SF9">
    <property type="entry name" value="DICARBOXYLIC AMINO ACID PERMEASE"/>
    <property type="match status" value="1"/>
</dbReference>
<keyword evidence="4 7" id="KW-1133">Transmembrane helix</keyword>
<dbReference type="GO" id="GO:0015171">
    <property type="term" value="F:amino acid transmembrane transporter activity"/>
    <property type="evidence" value="ECO:0007669"/>
    <property type="project" value="TreeGrafter"/>
</dbReference>
<evidence type="ECO:0000256" key="6">
    <source>
        <dbReference type="SAM" id="MobiDB-lite"/>
    </source>
</evidence>
<dbReference type="PIRSF" id="PIRSF006060">
    <property type="entry name" value="AA_transporter"/>
    <property type="match status" value="1"/>
</dbReference>
<evidence type="ECO:0000256" key="4">
    <source>
        <dbReference type="ARBA" id="ARBA00022989"/>
    </source>
</evidence>